<dbReference type="InterPro" id="IPR036890">
    <property type="entry name" value="HATPase_C_sf"/>
</dbReference>
<gene>
    <name evidence="5" type="ORF">GCM10022278_02870</name>
</gene>
<dbReference type="InterPro" id="IPR036097">
    <property type="entry name" value="HisK_dim/P_sf"/>
</dbReference>
<dbReference type="CDD" id="cd00075">
    <property type="entry name" value="HATPase"/>
    <property type="match status" value="1"/>
</dbReference>
<dbReference type="InterPro" id="IPR003594">
    <property type="entry name" value="HATPase_dom"/>
</dbReference>
<dbReference type="RefSeq" id="WP_344802535.1">
    <property type="nucleotide sequence ID" value="NZ_BAABBO010000001.1"/>
</dbReference>
<dbReference type="InterPro" id="IPR004358">
    <property type="entry name" value="Sig_transdc_His_kin-like_C"/>
</dbReference>
<dbReference type="Gene3D" id="1.10.287.130">
    <property type="match status" value="1"/>
</dbReference>
<dbReference type="SUPFAM" id="SSF47384">
    <property type="entry name" value="Homodimeric domain of signal transducing histidine kinase"/>
    <property type="match status" value="1"/>
</dbReference>
<accession>A0ABP7NHE3</accession>
<sequence length="413" mass="45534">MNVVLKDCGSFLSGRADEVVSRWFEACKHDEALGVVVAKLSQQAFVDDIPKAIDGLALTIRQGGEAYFTPSGTVLDLHSQHRWRQGFSLRQLIRDWGNLNKALVQEVDAYFSRYYQNNHANRALVFERLSDFITEALSESVRCFEALRRREAGGVANELQAIQDQFDETSSSRSRLLREATHDLRGGLSAIAGATAVLKFAEQPNPMFGDALESLDRGVESVKTMLDSLLDLSRLESGQDVVKLQLLDIVPVLQTISAEYRVIAKNKRLQLEGKGTSTLLVQTDPEKIRRITQNILINALEYTDKGKVSLSLHAEPERKRWVLSISDTGPGLDCTSPTSLAHELESDNPLEQSASSFSGEGIGLTIVKRLCEALSATLTVQSSAGHGTVFTLHFPLDYDKAVDQAYASRPDSP</sequence>
<dbReference type="PROSITE" id="PS50109">
    <property type="entry name" value="HIS_KIN"/>
    <property type="match status" value="1"/>
</dbReference>
<dbReference type="Gene3D" id="3.30.565.10">
    <property type="entry name" value="Histidine kinase-like ATPase, C-terminal domain"/>
    <property type="match status" value="1"/>
</dbReference>
<feature type="domain" description="Histidine kinase" evidence="4">
    <location>
        <begin position="179"/>
        <end position="398"/>
    </location>
</feature>
<evidence type="ECO:0000313" key="6">
    <source>
        <dbReference type="Proteomes" id="UP001501337"/>
    </source>
</evidence>
<evidence type="ECO:0000256" key="1">
    <source>
        <dbReference type="ARBA" id="ARBA00000085"/>
    </source>
</evidence>
<name>A0ABP7NHE3_9GAMM</name>
<dbReference type="EMBL" id="BAABBO010000001">
    <property type="protein sequence ID" value="GAA3947117.1"/>
    <property type="molecule type" value="Genomic_DNA"/>
</dbReference>
<dbReference type="Proteomes" id="UP001501337">
    <property type="component" value="Unassembled WGS sequence"/>
</dbReference>
<dbReference type="InterPro" id="IPR005467">
    <property type="entry name" value="His_kinase_dom"/>
</dbReference>
<dbReference type="PRINTS" id="PR00344">
    <property type="entry name" value="BCTRLSENSOR"/>
</dbReference>
<dbReference type="SMART" id="SM00388">
    <property type="entry name" value="HisKA"/>
    <property type="match status" value="1"/>
</dbReference>
<comment type="catalytic activity">
    <reaction evidence="1">
        <text>ATP + protein L-histidine = ADP + protein N-phospho-L-histidine.</text>
        <dbReference type="EC" id="2.7.13.3"/>
    </reaction>
</comment>
<dbReference type="PANTHER" id="PTHR43547">
    <property type="entry name" value="TWO-COMPONENT HISTIDINE KINASE"/>
    <property type="match status" value="1"/>
</dbReference>
<dbReference type="Pfam" id="PF00512">
    <property type="entry name" value="HisKA"/>
    <property type="match status" value="1"/>
</dbReference>
<evidence type="ECO:0000313" key="5">
    <source>
        <dbReference type="EMBL" id="GAA3947117.1"/>
    </source>
</evidence>
<evidence type="ECO:0000256" key="3">
    <source>
        <dbReference type="ARBA" id="ARBA00022553"/>
    </source>
</evidence>
<evidence type="ECO:0000256" key="2">
    <source>
        <dbReference type="ARBA" id="ARBA00012438"/>
    </source>
</evidence>
<comment type="caution">
    <text evidence="5">The sequence shown here is derived from an EMBL/GenBank/DDBJ whole genome shotgun (WGS) entry which is preliminary data.</text>
</comment>
<dbReference type="PANTHER" id="PTHR43547:SF2">
    <property type="entry name" value="HYBRID SIGNAL TRANSDUCTION HISTIDINE KINASE C"/>
    <property type="match status" value="1"/>
</dbReference>
<reference evidence="6" key="1">
    <citation type="journal article" date="2019" name="Int. J. Syst. Evol. Microbiol.">
        <title>The Global Catalogue of Microorganisms (GCM) 10K type strain sequencing project: providing services to taxonomists for standard genome sequencing and annotation.</title>
        <authorList>
            <consortium name="The Broad Institute Genomics Platform"/>
            <consortium name="The Broad Institute Genome Sequencing Center for Infectious Disease"/>
            <person name="Wu L."/>
            <person name="Ma J."/>
        </authorList>
    </citation>
    <scope>NUCLEOTIDE SEQUENCE [LARGE SCALE GENOMIC DNA]</scope>
    <source>
        <strain evidence="6">JCM 17555</strain>
    </source>
</reference>
<proteinExistence type="predicted"/>
<keyword evidence="3" id="KW-0597">Phosphoprotein</keyword>
<dbReference type="Pfam" id="PF02518">
    <property type="entry name" value="HATPase_c"/>
    <property type="match status" value="1"/>
</dbReference>
<dbReference type="SMART" id="SM00387">
    <property type="entry name" value="HATPase_c"/>
    <property type="match status" value="1"/>
</dbReference>
<evidence type="ECO:0000259" key="4">
    <source>
        <dbReference type="PROSITE" id="PS50109"/>
    </source>
</evidence>
<protein>
    <recommendedName>
        <fullName evidence="2">histidine kinase</fullName>
        <ecNumber evidence="2">2.7.13.3</ecNumber>
    </recommendedName>
</protein>
<dbReference type="InterPro" id="IPR003661">
    <property type="entry name" value="HisK_dim/P_dom"/>
</dbReference>
<organism evidence="5 6">
    <name type="scientific">Allohahella marinimesophila</name>
    <dbReference type="NCBI Taxonomy" id="1054972"/>
    <lineage>
        <taxon>Bacteria</taxon>
        <taxon>Pseudomonadati</taxon>
        <taxon>Pseudomonadota</taxon>
        <taxon>Gammaproteobacteria</taxon>
        <taxon>Oceanospirillales</taxon>
        <taxon>Hahellaceae</taxon>
        <taxon>Allohahella</taxon>
    </lineage>
</organism>
<dbReference type="EC" id="2.7.13.3" evidence="2"/>
<dbReference type="SUPFAM" id="SSF55874">
    <property type="entry name" value="ATPase domain of HSP90 chaperone/DNA topoisomerase II/histidine kinase"/>
    <property type="match status" value="1"/>
</dbReference>
<keyword evidence="6" id="KW-1185">Reference proteome</keyword>